<dbReference type="RefSeq" id="WP_053234079.1">
    <property type="nucleotide sequence ID" value="NZ_CP011125.1"/>
</dbReference>
<evidence type="ECO:0000313" key="1">
    <source>
        <dbReference type="EMBL" id="AKF06856.1"/>
    </source>
</evidence>
<protein>
    <submittedName>
        <fullName evidence="1">Uncharacterized protein</fullName>
    </submittedName>
</protein>
<evidence type="ECO:0000313" key="2">
    <source>
        <dbReference type="Proteomes" id="UP000034883"/>
    </source>
</evidence>
<name>A0A0F6W3X4_9BACT</name>
<dbReference type="AlphaFoldDB" id="A0A0F6W3X4"/>
<reference evidence="1 2" key="1">
    <citation type="submission" date="2015-03" db="EMBL/GenBank/DDBJ databases">
        <title>Genome assembly of Sandaracinus amylolyticus DSM 53668.</title>
        <authorList>
            <person name="Sharma G."/>
            <person name="Subramanian S."/>
        </authorList>
    </citation>
    <scope>NUCLEOTIDE SEQUENCE [LARGE SCALE GENOMIC DNA]</scope>
    <source>
        <strain evidence="1 2">DSM 53668</strain>
    </source>
</reference>
<organism evidence="1 2">
    <name type="scientific">Sandaracinus amylolyticus</name>
    <dbReference type="NCBI Taxonomy" id="927083"/>
    <lineage>
        <taxon>Bacteria</taxon>
        <taxon>Pseudomonadati</taxon>
        <taxon>Myxococcota</taxon>
        <taxon>Polyangia</taxon>
        <taxon>Polyangiales</taxon>
        <taxon>Sandaracinaceae</taxon>
        <taxon>Sandaracinus</taxon>
    </lineage>
</organism>
<dbReference type="STRING" id="927083.DB32_004005"/>
<dbReference type="EMBL" id="CP011125">
    <property type="protein sequence ID" value="AKF06856.1"/>
    <property type="molecule type" value="Genomic_DNA"/>
</dbReference>
<sequence>MVVSAEALLARIIASWNQEEDVGARYAAKVADVGAIPLMVAAMATKSTAKPVHGAEHATAFVWTTLAYADWIEVTRRVLALPHAWYHLMWFALRYLRVDFVAMARAAGASEVDIARFEREQPVQVVLIAQPEEESLEWEVIAATGRDPRELWRGLREQGAPSGRVKTL</sequence>
<proteinExistence type="predicted"/>
<dbReference type="KEGG" id="samy:DB32_004005"/>
<dbReference type="Proteomes" id="UP000034883">
    <property type="component" value="Chromosome"/>
</dbReference>
<keyword evidence="2" id="KW-1185">Reference proteome</keyword>
<accession>A0A0F6W3X4</accession>
<gene>
    <name evidence="1" type="ORF">DB32_004005</name>
</gene>